<dbReference type="InterPro" id="IPR035897">
    <property type="entry name" value="Toll_tir_struct_dom_sf"/>
</dbReference>
<evidence type="ECO:0000256" key="1">
    <source>
        <dbReference type="SAM" id="MobiDB-lite"/>
    </source>
</evidence>
<evidence type="ECO:0008006" key="5">
    <source>
        <dbReference type="Google" id="ProtNLM"/>
    </source>
</evidence>
<accession>A0A9P1BX76</accession>
<dbReference type="EMBL" id="CAMXCT020000591">
    <property type="protein sequence ID" value="CAL1134222.1"/>
    <property type="molecule type" value="Genomic_DNA"/>
</dbReference>
<reference evidence="2" key="1">
    <citation type="submission" date="2022-10" db="EMBL/GenBank/DDBJ databases">
        <authorList>
            <person name="Chen Y."/>
            <person name="Dougan E. K."/>
            <person name="Chan C."/>
            <person name="Rhodes N."/>
            <person name="Thang M."/>
        </authorList>
    </citation>
    <scope>NUCLEOTIDE SEQUENCE</scope>
</reference>
<dbReference type="Gene3D" id="3.40.50.450">
    <property type="match status" value="1"/>
</dbReference>
<evidence type="ECO:0000313" key="3">
    <source>
        <dbReference type="EMBL" id="CAL4768159.1"/>
    </source>
</evidence>
<dbReference type="SUPFAM" id="SSF52200">
    <property type="entry name" value="Toll/Interleukin receptor TIR domain"/>
    <property type="match status" value="2"/>
</dbReference>
<organism evidence="2">
    <name type="scientific">Cladocopium goreaui</name>
    <dbReference type="NCBI Taxonomy" id="2562237"/>
    <lineage>
        <taxon>Eukaryota</taxon>
        <taxon>Sar</taxon>
        <taxon>Alveolata</taxon>
        <taxon>Dinophyceae</taxon>
        <taxon>Suessiales</taxon>
        <taxon>Symbiodiniaceae</taxon>
        <taxon>Cladocopium</taxon>
    </lineage>
</organism>
<sequence>AKVGSPKVGSPKVGSPKVGSPKVQFQEFQFQDIQAGLPELNETSPRGILATPIVQETAPRHGGHLYLSGRFNTERKFWYMHKMKGLLEKNDIPTFLCEPVPGKDIVEVTKDGLDKAKVMVAFCFDDYGEHTGAGFETYDELRYAHEKKIKILPVKLGDVYPPEPPGRAGQKQNASILKESIVYVDGTTKSLEQVEAEIRRSWNKFTKQHRHDEGEPRDIGDMGVVRKHIYLSGCFHKDLQKRYVRSVKRLLDSHGTPTFLCDPVPGEDVHEVAADGLAAARLMVAFCSETYGGSSSRDSGTSFAEMKYAFEKKLKVIPIKLGTFPPRPPDKEGQAQNALVFKESMQAVDGQTMDEYEVADEIHKIWLKFAQDAGGLQEEAGFRRRHLYLSGRFNSDHKFWYVQRMKYLLDAMGVPTFVGQGEDVGHRELAMQGLQNANALVAFCFEDYGEYTGSEGDSFGELKYASENSLRIIPIKLGHRYPPEPPDVHGRKQNAEIFKRILYIDGKKMEERDVAAEIQKIWGKL</sequence>
<feature type="non-terminal residue" evidence="2">
    <location>
        <position position="1"/>
    </location>
</feature>
<dbReference type="EMBL" id="CAMXCT030000591">
    <property type="protein sequence ID" value="CAL4768159.1"/>
    <property type="molecule type" value="Genomic_DNA"/>
</dbReference>
<keyword evidence="4" id="KW-1185">Reference proteome</keyword>
<name>A0A9P1BX76_9DINO</name>
<dbReference type="OrthoDB" id="411940at2759"/>
<comment type="caution">
    <text evidence="2">The sequence shown here is derived from an EMBL/GenBank/DDBJ whole genome shotgun (WGS) entry which is preliminary data.</text>
</comment>
<dbReference type="AlphaFoldDB" id="A0A9P1BX76"/>
<feature type="region of interest" description="Disordered" evidence="1">
    <location>
        <begin position="1"/>
        <end position="20"/>
    </location>
</feature>
<protein>
    <recommendedName>
        <fullName evidence="5">TIR domain-containing protein</fullName>
    </recommendedName>
</protein>
<dbReference type="Proteomes" id="UP001152797">
    <property type="component" value="Unassembled WGS sequence"/>
</dbReference>
<reference evidence="3 4" key="2">
    <citation type="submission" date="2024-05" db="EMBL/GenBank/DDBJ databases">
        <authorList>
            <person name="Chen Y."/>
            <person name="Shah S."/>
            <person name="Dougan E. K."/>
            <person name="Thang M."/>
            <person name="Chan C."/>
        </authorList>
    </citation>
    <scope>NUCLEOTIDE SEQUENCE [LARGE SCALE GENOMIC DNA]</scope>
</reference>
<proteinExistence type="predicted"/>
<evidence type="ECO:0000313" key="4">
    <source>
        <dbReference type="Proteomes" id="UP001152797"/>
    </source>
</evidence>
<dbReference type="EMBL" id="CAMXCT010000591">
    <property type="protein sequence ID" value="CAI3980847.1"/>
    <property type="molecule type" value="Genomic_DNA"/>
</dbReference>
<evidence type="ECO:0000313" key="2">
    <source>
        <dbReference type="EMBL" id="CAI3980847.1"/>
    </source>
</evidence>
<gene>
    <name evidence="2" type="ORF">C1SCF055_LOCUS8696</name>
</gene>